<evidence type="ECO:0000313" key="4">
    <source>
        <dbReference type="EMBL" id="KAF9512916.1"/>
    </source>
</evidence>
<dbReference type="Gene3D" id="3.20.20.140">
    <property type="entry name" value="Metal-dependent hydrolases"/>
    <property type="match status" value="1"/>
</dbReference>
<dbReference type="InterPro" id="IPR016195">
    <property type="entry name" value="Pol/histidinol_Pase-like"/>
</dbReference>
<comment type="subcellular location">
    <subcellularLocation>
        <location evidence="1">Nucleus</location>
    </subcellularLocation>
</comment>
<accession>A0A9P6DS64</accession>
<dbReference type="PANTHER" id="PTHR13031:SF0">
    <property type="entry name" value="RIBONUCLEASE P PROTEIN SUBUNIT P30"/>
    <property type="match status" value="1"/>
</dbReference>
<sequence length="305" mass="33637">MPFFDLSLIFEPAKQKGKQPNEISSPERHSLEARIDALVHLGYTVIAINHVVQSKFQQPAPDFGLRKRDGVIILRRLTIVLDEASEKGFGLTNNNASSLASYDIISLLPTTQTSFSLACLTHSMPGPLTAHIISLDLSSQPRLPFYLKHTLIRTAIRNGAVFEIPYAPALSPNDEHKRRNWWANAREVARVTHGKSILLSGGGQTIADLRAPLDVANVATLLGIAQNLARDALSTTPKSLVLRAQTRKTYRAVLSEPKLMLPSSTQRFFLGLDTNRYVNCRASGDGSHVYGRTSRSSHFAAAYRK</sequence>
<dbReference type="InterPro" id="IPR002738">
    <property type="entry name" value="RNase_P_p30"/>
</dbReference>
<dbReference type="Proteomes" id="UP000886523">
    <property type="component" value="Unassembled WGS sequence"/>
</dbReference>
<keyword evidence="3" id="KW-0819">tRNA processing</keyword>
<reference evidence="4" key="1">
    <citation type="journal article" date="2020" name="Nat. Commun.">
        <title>Large-scale genome sequencing of mycorrhizal fungi provides insights into the early evolution of symbiotic traits.</title>
        <authorList>
            <person name="Miyauchi S."/>
            <person name="Kiss E."/>
            <person name="Kuo A."/>
            <person name="Drula E."/>
            <person name="Kohler A."/>
            <person name="Sanchez-Garcia M."/>
            <person name="Morin E."/>
            <person name="Andreopoulos B."/>
            <person name="Barry K.W."/>
            <person name="Bonito G."/>
            <person name="Buee M."/>
            <person name="Carver A."/>
            <person name="Chen C."/>
            <person name="Cichocki N."/>
            <person name="Clum A."/>
            <person name="Culley D."/>
            <person name="Crous P.W."/>
            <person name="Fauchery L."/>
            <person name="Girlanda M."/>
            <person name="Hayes R.D."/>
            <person name="Keri Z."/>
            <person name="LaButti K."/>
            <person name="Lipzen A."/>
            <person name="Lombard V."/>
            <person name="Magnuson J."/>
            <person name="Maillard F."/>
            <person name="Murat C."/>
            <person name="Nolan M."/>
            <person name="Ohm R.A."/>
            <person name="Pangilinan J."/>
            <person name="Pereira M.F."/>
            <person name="Perotto S."/>
            <person name="Peter M."/>
            <person name="Pfister S."/>
            <person name="Riley R."/>
            <person name="Sitrit Y."/>
            <person name="Stielow J.B."/>
            <person name="Szollosi G."/>
            <person name="Zifcakova L."/>
            <person name="Stursova M."/>
            <person name="Spatafora J.W."/>
            <person name="Tedersoo L."/>
            <person name="Vaario L.M."/>
            <person name="Yamada A."/>
            <person name="Yan M."/>
            <person name="Wang P."/>
            <person name="Xu J."/>
            <person name="Bruns T."/>
            <person name="Baldrian P."/>
            <person name="Vilgalys R."/>
            <person name="Dunand C."/>
            <person name="Henrissat B."/>
            <person name="Grigoriev I.V."/>
            <person name="Hibbett D."/>
            <person name="Nagy L.G."/>
            <person name="Martin F.M."/>
        </authorList>
    </citation>
    <scope>NUCLEOTIDE SEQUENCE</scope>
    <source>
        <strain evidence="4">UP504</strain>
    </source>
</reference>
<comment type="similarity">
    <text evidence="2">Belongs to the eukaryotic/archaeal RNase P protein component 3 family.</text>
</comment>
<comment type="caution">
    <text evidence="4">The sequence shown here is derived from an EMBL/GenBank/DDBJ whole genome shotgun (WGS) entry which is preliminary data.</text>
</comment>
<organism evidence="4 5">
    <name type="scientific">Hydnum rufescens UP504</name>
    <dbReference type="NCBI Taxonomy" id="1448309"/>
    <lineage>
        <taxon>Eukaryota</taxon>
        <taxon>Fungi</taxon>
        <taxon>Dikarya</taxon>
        <taxon>Basidiomycota</taxon>
        <taxon>Agaricomycotina</taxon>
        <taxon>Agaricomycetes</taxon>
        <taxon>Cantharellales</taxon>
        <taxon>Hydnaceae</taxon>
        <taxon>Hydnum</taxon>
    </lineage>
</organism>
<evidence type="ECO:0000256" key="3">
    <source>
        <dbReference type="ARBA" id="ARBA00022694"/>
    </source>
</evidence>
<gene>
    <name evidence="4" type="ORF">BS47DRAFT_1329986</name>
</gene>
<dbReference type="EMBL" id="MU128980">
    <property type="protein sequence ID" value="KAF9512916.1"/>
    <property type="molecule type" value="Genomic_DNA"/>
</dbReference>
<dbReference type="GO" id="GO:0005655">
    <property type="term" value="C:nucleolar ribonuclease P complex"/>
    <property type="evidence" value="ECO:0007669"/>
    <property type="project" value="TreeGrafter"/>
</dbReference>
<dbReference type="GO" id="GO:0008033">
    <property type="term" value="P:tRNA processing"/>
    <property type="evidence" value="ECO:0007669"/>
    <property type="project" value="UniProtKB-KW"/>
</dbReference>
<dbReference type="SUPFAM" id="SSF89550">
    <property type="entry name" value="PHP domain-like"/>
    <property type="match status" value="1"/>
</dbReference>
<evidence type="ECO:0000256" key="2">
    <source>
        <dbReference type="ARBA" id="ARBA00007331"/>
    </source>
</evidence>
<proteinExistence type="inferred from homology"/>
<evidence type="ECO:0000313" key="5">
    <source>
        <dbReference type="Proteomes" id="UP000886523"/>
    </source>
</evidence>
<dbReference type="OrthoDB" id="17948at2759"/>
<dbReference type="GO" id="GO:0003723">
    <property type="term" value="F:RNA binding"/>
    <property type="evidence" value="ECO:0007669"/>
    <property type="project" value="TreeGrafter"/>
</dbReference>
<dbReference type="AlphaFoldDB" id="A0A9P6DS64"/>
<protein>
    <submittedName>
        <fullName evidence="4">Uncharacterized protein</fullName>
    </submittedName>
</protein>
<dbReference type="PANTHER" id="PTHR13031">
    <property type="entry name" value="RIBONUCLEASE P SUBUNIT P30"/>
    <property type="match status" value="1"/>
</dbReference>
<evidence type="ECO:0000256" key="1">
    <source>
        <dbReference type="ARBA" id="ARBA00004123"/>
    </source>
</evidence>
<name>A0A9P6DS64_9AGAM</name>
<dbReference type="Pfam" id="PF01876">
    <property type="entry name" value="RNase_P_p30"/>
    <property type="match status" value="1"/>
</dbReference>
<keyword evidence="5" id="KW-1185">Reference proteome</keyword>